<dbReference type="PANTHER" id="PTHR44743">
    <property type="entry name" value="PUTATIVE, EXPRESSED-RELATED"/>
    <property type="match status" value="1"/>
</dbReference>
<evidence type="ECO:0000259" key="2">
    <source>
        <dbReference type="PROSITE" id="PS50076"/>
    </source>
</evidence>
<dbReference type="EMBL" id="MU069492">
    <property type="protein sequence ID" value="KAF5841192.1"/>
    <property type="molecule type" value="Genomic_DNA"/>
</dbReference>
<dbReference type="InterPro" id="IPR018253">
    <property type="entry name" value="DnaJ_domain_CS"/>
</dbReference>
<accession>A0ABQ7H2V6</accession>
<dbReference type="SUPFAM" id="SSF46565">
    <property type="entry name" value="Chaperone J-domain"/>
    <property type="match status" value="1"/>
</dbReference>
<proteinExistence type="predicted"/>
<dbReference type="PROSITE" id="PS00636">
    <property type="entry name" value="DNAJ_1"/>
    <property type="match status" value="1"/>
</dbReference>
<dbReference type="InterPro" id="IPR036869">
    <property type="entry name" value="J_dom_sf"/>
</dbReference>
<dbReference type="PRINTS" id="PR00625">
    <property type="entry name" value="JDOMAIN"/>
</dbReference>
<dbReference type="InterPro" id="IPR001623">
    <property type="entry name" value="DnaJ_domain"/>
</dbReference>
<keyword evidence="4" id="KW-1185">Reference proteome</keyword>
<dbReference type="Pfam" id="PF00226">
    <property type="entry name" value="DnaJ"/>
    <property type="match status" value="1"/>
</dbReference>
<sequence>MEAACRGMQASNLLRTDKAQVTAAYLPFWVFSCSVTSEFKATLGFKDTISGEVVWKDMEDWRTLATREDLNFKQLPALQVYASYTLERALAEGAKLRDLQALQACRALSEEEAKTGKATAGSGQGPAPGPQRHSAEQGQEAQKALGPRLVDKEVALHSPDMRQHIAWQLAYRGMMHAKIAEAGLKAKEESKAAEVKHVHVTLQIHSRAVELLYLPAYLAEYQYGTRYKRGTSGVTVPQIFQAVVGGTRTGGIAATTHVSARKAELVTGGAVGTLGLAVGQFATSTLGWEPVLAMGGVESMTAAAVAALLGGMWAQSLPHAQRNLVLEQQVHAEQEFYKQYDALEAKTTAAAIEAASKHMEGESSGFSSSQEGSVADEYMQWLWLDIDWRRWEGDESWSWDAQDRREAAERIAKSVVSRRLARQRFVQRLIEERDRQDYAADVEAQRAQRWRGRGPASGRSTRGPSEFGQMDSARKRSRKDFLGYYRLMGIQEGEVTTETIKAAFKAQAMQSHPDRVMAPGTPPEVQQQAVAKFQKLQVAYDVLRDPEKRRAYDRGQFIQ</sequence>
<dbReference type="PANTHER" id="PTHR44743:SF10">
    <property type="entry name" value="J DOMAIN-CONTAINING PROTEIN"/>
    <property type="match status" value="1"/>
</dbReference>
<evidence type="ECO:0000313" key="4">
    <source>
        <dbReference type="Proteomes" id="UP000815325"/>
    </source>
</evidence>
<feature type="domain" description="J" evidence="2">
    <location>
        <begin position="483"/>
        <end position="556"/>
    </location>
</feature>
<evidence type="ECO:0000256" key="1">
    <source>
        <dbReference type="SAM" id="MobiDB-lite"/>
    </source>
</evidence>
<evidence type="ECO:0000313" key="3">
    <source>
        <dbReference type="EMBL" id="KAF5841192.1"/>
    </source>
</evidence>
<protein>
    <recommendedName>
        <fullName evidence="2">J domain-containing protein</fullName>
    </recommendedName>
</protein>
<dbReference type="PROSITE" id="PS50076">
    <property type="entry name" value="DNAJ_2"/>
    <property type="match status" value="1"/>
</dbReference>
<comment type="caution">
    <text evidence="3">The sequence shown here is derived from an EMBL/GenBank/DDBJ whole genome shotgun (WGS) entry which is preliminary data.</text>
</comment>
<dbReference type="Proteomes" id="UP000815325">
    <property type="component" value="Unassembled WGS sequence"/>
</dbReference>
<reference evidence="3" key="1">
    <citation type="submission" date="2017-08" db="EMBL/GenBank/DDBJ databases">
        <authorList>
            <person name="Polle J.E."/>
            <person name="Barry K."/>
            <person name="Cushman J."/>
            <person name="Schmutz J."/>
            <person name="Tran D."/>
            <person name="Hathwaick L.T."/>
            <person name="Yim W.C."/>
            <person name="Jenkins J."/>
            <person name="Mckie-Krisberg Z.M."/>
            <person name="Prochnik S."/>
            <person name="Lindquist E."/>
            <person name="Dockter R.B."/>
            <person name="Adam C."/>
            <person name="Molina H."/>
            <person name="Bunkerborg J."/>
            <person name="Jin E."/>
            <person name="Buchheim M."/>
            <person name="Magnuson J."/>
        </authorList>
    </citation>
    <scope>NUCLEOTIDE SEQUENCE</scope>
    <source>
        <strain evidence="3">CCAP 19/18</strain>
    </source>
</reference>
<organism evidence="3 4">
    <name type="scientific">Dunaliella salina</name>
    <name type="common">Green alga</name>
    <name type="synonym">Protococcus salinus</name>
    <dbReference type="NCBI Taxonomy" id="3046"/>
    <lineage>
        <taxon>Eukaryota</taxon>
        <taxon>Viridiplantae</taxon>
        <taxon>Chlorophyta</taxon>
        <taxon>core chlorophytes</taxon>
        <taxon>Chlorophyceae</taxon>
        <taxon>CS clade</taxon>
        <taxon>Chlamydomonadales</taxon>
        <taxon>Dunaliellaceae</taxon>
        <taxon>Dunaliella</taxon>
    </lineage>
</organism>
<dbReference type="Gene3D" id="1.10.287.110">
    <property type="entry name" value="DnaJ domain"/>
    <property type="match status" value="1"/>
</dbReference>
<feature type="region of interest" description="Disordered" evidence="1">
    <location>
        <begin position="445"/>
        <end position="474"/>
    </location>
</feature>
<dbReference type="CDD" id="cd06257">
    <property type="entry name" value="DnaJ"/>
    <property type="match status" value="1"/>
</dbReference>
<dbReference type="SMART" id="SM00271">
    <property type="entry name" value="DnaJ"/>
    <property type="match status" value="1"/>
</dbReference>
<dbReference type="PROSITE" id="PS51257">
    <property type="entry name" value="PROKAR_LIPOPROTEIN"/>
    <property type="match status" value="1"/>
</dbReference>
<feature type="region of interest" description="Disordered" evidence="1">
    <location>
        <begin position="113"/>
        <end position="143"/>
    </location>
</feature>
<name>A0ABQ7H2V6_DUNSA</name>
<gene>
    <name evidence="3" type="ORF">DUNSADRAFT_14023</name>
</gene>